<dbReference type="EMBL" id="NJCX01000030">
    <property type="protein sequence ID" value="PHM69736.1"/>
    <property type="molecule type" value="Genomic_DNA"/>
</dbReference>
<evidence type="ECO:0008006" key="3">
    <source>
        <dbReference type="Google" id="ProtNLM"/>
    </source>
</evidence>
<reference evidence="1 2" key="1">
    <citation type="journal article" date="2017" name="Nat. Microbiol.">
        <title>Natural product diversity associated with the nematode symbionts Photorhabdus and Xenorhabdus.</title>
        <authorList>
            <person name="Tobias N.J."/>
            <person name="Wolff H."/>
            <person name="Djahanschiri B."/>
            <person name="Grundmann F."/>
            <person name="Kronenwerth M."/>
            <person name="Shi Y.M."/>
            <person name="Simonyi S."/>
            <person name="Grun P."/>
            <person name="Shapiro-Ilan D."/>
            <person name="Pidot S.J."/>
            <person name="Stinear T.P."/>
            <person name="Ebersberger I."/>
            <person name="Bode H.B."/>
        </authorList>
    </citation>
    <scope>NUCLEOTIDE SEQUENCE [LARGE SCALE GENOMIC DNA]</scope>
    <source>
        <strain evidence="1 2">DSM 17907</strain>
    </source>
</reference>
<proteinExistence type="predicted"/>
<dbReference type="Proteomes" id="UP000221101">
    <property type="component" value="Unassembled WGS sequence"/>
</dbReference>
<name>A0A2D0L206_9GAMM</name>
<protein>
    <recommendedName>
        <fullName evidence="3">Transposase</fullName>
    </recommendedName>
</protein>
<sequence length="176" mass="21043">MLILIYLSERYYRFRWQNGIPLHGGAKAITVNYMEYQQINPDSRITYRGGWVTDIDVSRENVRTLARTGRCRWKIENECFNSLKNQGYELTHNYGHGQKHLSYNMYLLTLLAFFYHQIFELTDGMYQACRRSYGSKRHLWENFRATIRMLVAESWAMLMDLLLNEDDYEVSAIKKI</sequence>
<accession>A0A2D0L206</accession>
<dbReference type="AlphaFoldDB" id="A0A2D0L206"/>
<gene>
    <name evidence="1" type="ORF">Xkoz_03358</name>
</gene>
<dbReference type="OrthoDB" id="6192860at2"/>
<evidence type="ECO:0000313" key="1">
    <source>
        <dbReference type="EMBL" id="PHM69736.1"/>
    </source>
</evidence>
<organism evidence="1 2">
    <name type="scientific">Xenorhabdus kozodoii</name>
    <dbReference type="NCBI Taxonomy" id="351676"/>
    <lineage>
        <taxon>Bacteria</taxon>
        <taxon>Pseudomonadati</taxon>
        <taxon>Pseudomonadota</taxon>
        <taxon>Gammaproteobacteria</taxon>
        <taxon>Enterobacterales</taxon>
        <taxon>Morganellaceae</taxon>
        <taxon>Xenorhabdus</taxon>
    </lineage>
</organism>
<keyword evidence="2" id="KW-1185">Reference proteome</keyword>
<dbReference type="RefSeq" id="WP_099143134.1">
    <property type="nucleotide sequence ID" value="NZ_CAWNOR010000065.1"/>
</dbReference>
<evidence type="ECO:0000313" key="2">
    <source>
        <dbReference type="Proteomes" id="UP000221101"/>
    </source>
</evidence>
<comment type="caution">
    <text evidence="1">The sequence shown here is derived from an EMBL/GenBank/DDBJ whole genome shotgun (WGS) entry which is preliminary data.</text>
</comment>